<dbReference type="HOGENOM" id="CLU_1271757_0_0_7"/>
<proteinExistence type="predicted"/>
<name>A0LMY1_SYNFM</name>
<dbReference type="InParanoid" id="A0LMY1"/>
<evidence type="ECO:0000313" key="2">
    <source>
        <dbReference type="EMBL" id="ABK18783.1"/>
    </source>
</evidence>
<organism evidence="2 3">
    <name type="scientific">Syntrophobacter fumaroxidans (strain DSM 10017 / MPOB)</name>
    <dbReference type="NCBI Taxonomy" id="335543"/>
    <lineage>
        <taxon>Bacteria</taxon>
        <taxon>Pseudomonadati</taxon>
        <taxon>Thermodesulfobacteriota</taxon>
        <taxon>Syntrophobacteria</taxon>
        <taxon>Syntrophobacterales</taxon>
        <taxon>Syntrophobacteraceae</taxon>
        <taxon>Syntrophobacter</taxon>
    </lineage>
</organism>
<feature type="coiled-coil region" evidence="1">
    <location>
        <begin position="169"/>
        <end position="210"/>
    </location>
</feature>
<dbReference type="AlphaFoldDB" id="A0LMY1"/>
<dbReference type="STRING" id="335543.Sfum_3110"/>
<keyword evidence="3" id="KW-1185">Reference proteome</keyword>
<gene>
    <name evidence="2" type="ordered locus">Sfum_3110</name>
</gene>
<dbReference type="KEGG" id="sfu:Sfum_3110"/>
<evidence type="ECO:0000313" key="3">
    <source>
        <dbReference type="Proteomes" id="UP000001784"/>
    </source>
</evidence>
<keyword evidence="1" id="KW-0175">Coiled coil</keyword>
<protein>
    <submittedName>
        <fullName evidence="2">Uncharacterized protein</fullName>
    </submittedName>
</protein>
<accession>A0LMY1</accession>
<reference evidence="2 3" key="1">
    <citation type="submission" date="2006-10" db="EMBL/GenBank/DDBJ databases">
        <title>Complete sequence of Syntrophobacter fumaroxidans MPOB.</title>
        <authorList>
            <consortium name="US DOE Joint Genome Institute"/>
            <person name="Copeland A."/>
            <person name="Lucas S."/>
            <person name="Lapidus A."/>
            <person name="Barry K."/>
            <person name="Detter J.C."/>
            <person name="Glavina del Rio T."/>
            <person name="Hammon N."/>
            <person name="Israni S."/>
            <person name="Pitluck S."/>
            <person name="Goltsman E.G."/>
            <person name="Martinez M."/>
            <person name="Schmutz J."/>
            <person name="Larimer F."/>
            <person name="Land M."/>
            <person name="Hauser L."/>
            <person name="Kyrpides N."/>
            <person name="Kim E."/>
            <person name="Boone D.R."/>
            <person name="Brockman F."/>
            <person name="Culley D."/>
            <person name="Ferry J."/>
            <person name="Gunsalus R."/>
            <person name="McInerney M.J."/>
            <person name="Morrison M."/>
            <person name="Plugge C."/>
            <person name="Rohlin L."/>
            <person name="Scholten J."/>
            <person name="Sieber J."/>
            <person name="Stams A.J.M."/>
            <person name="Worm P."/>
            <person name="Henstra A.M."/>
            <person name="Richardson P."/>
        </authorList>
    </citation>
    <scope>NUCLEOTIDE SEQUENCE [LARGE SCALE GENOMIC DNA]</scope>
    <source>
        <strain evidence="3">DSM 10017 / MPOB</strain>
    </source>
</reference>
<dbReference type="EMBL" id="CP000478">
    <property type="protein sequence ID" value="ABK18783.1"/>
    <property type="molecule type" value="Genomic_DNA"/>
</dbReference>
<dbReference type="Proteomes" id="UP000001784">
    <property type="component" value="Chromosome"/>
</dbReference>
<sequence>MSVRFPLGILVGWRVPLLVCMVLCGHVACSVHPTVTLRGQARPAQQVEPGTWADGVSAFREGDYARALVIFEELNEHAKTESVSRKALFGQAVTRFMLARTPEEYGEAMSFWEFWSRRAQTAPEAEDPLLLTLFLERLTSRIVAESARNKALSSQEATANNVPPYKSLFQGKEKEVEQLKAKLEAKEKENRRLKHQINSLEEIHLKFQEKKQEVSSP</sequence>
<dbReference type="RefSeq" id="WP_011699908.1">
    <property type="nucleotide sequence ID" value="NC_008554.1"/>
</dbReference>
<evidence type="ECO:0000256" key="1">
    <source>
        <dbReference type="SAM" id="Coils"/>
    </source>
</evidence>
<dbReference type="OrthoDB" id="5452337at2"/>